<sequence>MVELQSDFNSLFERYFGHSHTTISNAATSTKSNGILGKVLPGFTPKEPIEVSTRGQVHAQVKYGDTLKDFIACIDDDGDIVHIADNDDLYDVTRQHLKFLRIDVQLNNDMLSKPCVVASQSSTHLRLPSLQPPSEGFNVVVADSSKQPKASPGPCTTIDVSDPNPPASTKSNGILGEVLPRFTYKEPIEVSTRGQVHAQVKYGDTLKDFIACIDDDGDIVPIVDDDDLYDVMRQHFKFFRIDVQLNNDMLGKPCLVASQSSICLRLPSFQPPSEGFNVVDDSSKQLVVPFGSPYNTIDVSHPYPLRDGVL</sequence>
<dbReference type="PANTHER" id="PTHR20930:SF0">
    <property type="entry name" value="PROTEIN ILRUN"/>
    <property type="match status" value="1"/>
</dbReference>
<evidence type="ECO:0000313" key="3">
    <source>
        <dbReference type="Proteomes" id="UP000828251"/>
    </source>
</evidence>
<gene>
    <name evidence="2" type="ORF">J1N35_040363</name>
</gene>
<dbReference type="Proteomes" id="UP000828251">
    <property type="component" value="Unassembled WGS sequence"/>
</dbReference>
<evidence type="ECO:0000256" key="1">
    <source>
        <dbReference type="SAM" id="MobiDB-lite"/>
    </source>
</evidence>
<dbReference type="OrthoDB" id="661148at2759"/>
<evidence type="ECO:0000313" key="2">
    <source>
        <dbReference type="EMBL" id="KAH1038620.1"/>
    </source>
</evidence>
<accession>A0A9D3ZHL9</accession>
<dbReference type="EMBL" id="JAIQCV010000012">
    <property type="protein sequence ID" value="KAH1038620.1"/>
    <property type="molecule type" value="Genomic_DNA"/>
</dbReference>
<keyword evidence="3" id="KW-1185">Reference proteome</keyword>
<comment type="caution">
    <text evidence="2">The sequence shown here is derived from an EMBL/GenBank/DDBJ whole genome shotgun (WGS) entry which is preliminary data.</text>
</comment>
<dbReference type="PANTHER" id="PTHR20930">
    <property type="entry name" value="OVARIAN CARCINOMA ANTIGEN CA125-RELATED"/>
    <property type="match status" value="1"/>
</dbReference>
<organism evidence="2 3">
    <name type="scientific">Gossypium stocksii</name>
    <dbReference type="NCBI Taxonomy" id="47602"/>
    <lineage>
        <taxon>Eukaryota</taxon>
        <taxon>Viridiplantae</taxon>
        <taxon>Streptophyta</taxon>
        <taxon>Embryophyta</taxon>
        <taxon>Tracheophyta</taxon>
        <taxon>Spermatophyta</taxon>
        <taxon>Magnoliopsida</taxon>
        <taxon>eudicotyledons</taxon>
        <taxon>Gunneridae</taxon>
        <taxon>Pentapetalae</taxon>
        <taxon>rosids</taxon>
        <taxon>malvids</taxon>
        <taxon>Malvales</taxon>
        <taxon>Malvaceae</taxon>
        <taxon>Malvoideae</taxon>
        <taxon>Gossypium</taxon>
    </lineage>
</organism>
<protein>
    <recommendedName>
        <fullName evidence="4">PB1 domain-containing protein</fullName>
    </recommendedName>
</protein>
<feature type="region of interest" description="Disordered" evidence="1">
    <location>
        <begin position="144"/>
        <end position="172"/>
    </location>
</feature>
<reference evidence="2 3" key="1">
    <citation type="journal article" date="2021" name="Plant Biotechnol. J.">
        <title>Multi-omics assisted identification of the key and species-specific regulatory components of drought-tolerant mechanisms in Gossypium stocksii.</title>
        <authorList>
            <person name="Yu D."/>
            <person name="Ke L."/>
            <person name="Zhang D."/>
            <person name="Wu Y."/>
            <person name="Sun Y."/>
            <person name="Mei J."/>
            <person name="Sun J."/>
            <person name="Sun Y."/>
        </authorList>
    </citation>
    <scope>NUCLEOTIDE SEQUENCE [LARGE SCALE GENOMIC DNA]</scope>
    <source>
        <strain evidence="3">cv. E1</strain>
        <tissue evidence="2">Leaf</tissue>
    </source>
</reference>
<proteinExistence type="predicted"/>
<dbReference type="AlphaFoldDB" id="A0A9D3ZHL9"/>
<name>A0A9D3ZHL9_9ROSI</name>
<evidence type="ECO:0008006" key="4">
    <source>
        <dbReference type="Google" id="ProtNLM"/>
    </source>
</evidence>